<evidence type="ECO:0000256" key="5">
    <source>
        <dbReference type="ARBA" id="ARBA00022989"/>
    </source>
</evidence>
<evidence type="ECO:0000256" key="8">
    <source>
        <dbReference type="SAM" id="Phobius"/>
    </source>
</evidence>
<evidence type="ECO:0000256" key="2">
    <source>
        <dbReference type="ARBA" id="ARBA00022475"/>
    </source>
</evidence>
<keyword evidence="5 8" id="KW-1133">Transmembrane helix</keyword>
<dbReference type="Pfam" id="PF09594">
    <property type="entry name" value="GT87"/>
    <property type="match status" value="1"/>
</dbReference>
<feature type="transmembrane region" description="Helical" evidence="8">
    <location>
        <begin position="100"/>
        <end position="130"/>
    </location>
</feature>
<evidence type="ECO:0000256" key="4">
    <source>
        <dbReference type="ARBA" id="ARBA00022692"/>
    </source>
</evidence>
<keyword evidence="2" id="KW-1003">Cell membrane</keyword>
<feature type="transmembrane region" description="Helical" evidence="8">
    <location>
        <begin position="212"/>
        <end position="233"/>
    </location>
</feature>
<feature type="transmembrane region" description="Helical" evidence="8">
    <location>
        <begin position="181"/>
        <end position="205"/>
    </location>
</feature>
<name>A0ABN9IWI6_9RALS</name>
<keyword evidence="3" id="KW-0808">Transferase</keyword>
<keyword evidence="6 8" id="KW-0472">Membrane</keyword>
<evidence type="ECO:0000256" key="6">
    <source>
        <dbReference type="ARBA" id="ARBA00023136"/>
    </source>
</evidence>
<evidence type="ECO:0000256" key="3">
    <source>
        <dbReference type="ARBA" id="ARBA00022679"/>
    </source>
</evidence>
<feature type="transmembrane region" description="Helical" evidence="8">
    <location>
        <begin position="366"/>
        <end position="389"/>
    </location>
</feature>
<comment type="subcellular location">
    <subcellularLocation>
        <location evidence="1">Cell membrane</location>
        <topology evidence="1">Multi-pass membrane protein</topology>
    </subcellularLocation>
</comment>
<feature type="transmembrane region" description="Helical" evidence="8">
    <location>
        <begin position="278"/>
        <end position="299"/>
    </location>
</feature>
<evidence type="ECO:0000313" key="10">
    <source>
        <dbReference type="Proteomes" id="UP001189616"/>
    </source>
</evidence>
<sequence>MSSVSAPGSKRLVAGRLQVYALAALALQVVVLLIWMIRFYLVEDRAAPMVGYDFSVFWSAARVALERNAASVFSAQWVGPIEAAVRHQDGYSPWPYPPTFLLVVVLLGLLPFTGALLLYLGCGLCAYAVMLARIRRKIDRALLPLLAAFPGIPVAVGMGQSTLLTVSAAGAALILLESRSAVAGIFIAMLAIKPQFGVLFPVALVCGRQWKALVVAALCTLAFTAASVAVFGVEAWRAFAAYLPEFNRIAVEQGGSGMWPGMPTVFAMSRALGCPVGVAYAVHGLVAAPAVIVVAFLWAVRARFELRAAALVCATLLVQPYLMFYDLAWLILPITLLLRDARKQALSRAEWTVLAAAWLAPLQGVLAAYVGWYLQVVPLVLFAMLGMVVRRHLRSPGIRRSAAGAATDVAIGPCS</sequence>
<feature type="transmembrane region" description="Helical" evidence="8">
    <location>
        <begin position="142"/>
        <end position="175"/>
    </location>
</feature>
<evidence type="ECO:0008006" key="11">
    <source>
        <dbReference type="Google" id="ProtNLM"/>
    </source>
</evidence>
<reference evidence="9 10" key="1">
    <citation type="submission" date="2023-07" db="EMBL/GenBank/DDBJ databases">
        <authorList>
            <person name="Peeters C."/>
        </authorList>
    </citation>
    <scope>NUCLEOTIDE SEQUENCE [LARGE SCALE GENOMIC DNA]</scope>
    <source>
        <strain evidence="9 10">LMG 7141</strain>
    </source>
</reference>
<feature type="transmembrane region" description="Helical" evidence="8">
    <location>
        <begin position="20"/>
        <end position="41"/>
    </location>
</feature>
<dbReference type="InterPro" id="IPR018584">
    <property type="entry name" value="GT87"/>
</dbReference>
<keyword evidence="4 8" id="KW-0812">Transmembrane</keyword>
<keyword evidence="10" id="KW-1185">Reference proteome</keyword>
<organism evidence="9 10">
    <name type="scientific">Ralstonia condita</name>
    <dbReference type="NCBI Taxonomy" id="3058600"/>
    <lineage>
        <taxon>Bacteria</taxon>
        <taxon>Pseudomonadati</taxon>
        <taxon>Pseudomonadota</taxon>
        <taxon>Betaproteobacteria</taxon>
        <taxon>Burkholderiales</taxon>
        <taxon>Burkholderiaceae</taxon>
        <taxon>Ralstonia</taxon>
    </lineage>
</organism>
<evidence type="ECO:0000256" key="7">
    <source>
        <dbReference type="ARBA" id="ARBA00024033"/>
    </source>
</evidence>
<comment type="similarity">
    <text evidence="7">Belongs to the glycosyltransferase 87 family.</text>
</comment>
<gene>
    <name evidence="9" type="ORF">LMG7141_03028</name>
</gene>
<protein>
    <recommendedName>
        <fullName evidence="11">DUF2029 domain-containing protein</fullName>
    </recommendedName>
</protein>
<evidence type="ECO:0000256" key="1">
    <source>
        <dbReference type="ARBA" id="ARBA00004651"/>
    </source>
</evidence>
<dbReference type="Proteomes" id="UP001189616">
    <property type="component" value="Unassembled WGS sequence"/>
</dbReference>
<dbReference type="EMBL" id="CATYWO010000004">
    <property type="protein sequence ID" value="CAJ0794998.1"/>
    <property type="molecule type" value="Genomic_DNA"/>
</dbReference>
<dbReference type="RefSeq" id="WP_316658471.1">
    <property type="nucleotide sequence ID" value="NZ_CATYWO010000004.1"/>
</dbReference>
<feature type="transmembrane region" description="Helical" evidence="8">
    <location>
        <begin position="311"/>
        <end position="332"/>
    </location>
</feature>
<comment type="caution">
    <text evidence="9">The sequence shown here is derived from an EMBL/GenBank/DDBJ whole genome shotgun (WGS) entry which is preliminary data.</text>
</comment>
<accession>A0ABN9IWI6</accession>
<evidence type="ECO:0000313" key="9">
    <source>
        <dbReference type="EMBL" id="CAJ0794998.1"/>
    </source>
</evidence>
<proteinExistence type="inferred from homology"/>